<feature type="compositionally biased region" description="Basic and acidic residues" evidence="1">
    <location>
        <begin position="95"/>
        <end position="119"/>
    </location>
</feature>
<reference evidence="2" key="1">
    <citation type="journal article" date="2008" name="BMC Genomics">
        <title>A conifer genomics resource of 200,000 spruce (Picea spp.) ESTs and 6,464 high-quality, sequence-finished full-length cDNAs for Sitka spruce (Picea sitchensis).</title>
        <authorList>
            <person name="Ralph S.G."/>
            <person name="Chun H.J."/>
            <person name="Kolosova N."/>
            <person name="Cooper D."/>
            <person name="Oddy C."/>
            <person name="Ritland C.E."/>
            <person name="Kirkpatrick R."/>
            <person name="Moore R."/>
            <person name="Barber S."/>
            <person name="Holt R.A."/>
            <person name="Jones S.J."/>
            <person name="Marra M.A."/>
            <person name="Douglas C.J."/>
            <person name="Ritland K."/>
            <person name="Bohlmann J."/>
        </authorList>
    </citation>
    <scope>NUCLEOTIDE SEQUENCE</scope>
    <source>
        <tissue evidence="2">Bark</tissue>
    </source>
</reference>
<accession>A9NU84</accession>
<feature type="compositionally biased region" description="Polar residues" evidence="1">
    <location>
        <begin position="121"/>
        <end position="130"/>
    </location>
</feature>
<dbReference type="PANTHER" id="PTHR34193">
    <property type="entry name" value="OS11G0199801 PROTEIN"/>
    <property type="match status" value="1"/>
</dbReference>
<feature type="region of interest" description="Disordered" evidence="1">
    <location>
        <begin position="155"/>
        <end position="175"/>
    </location>
</feature>
<name>A9NU84_PICSI</name>
<evidence type="ECO:0000256" key="1">
    <source>
        <dbReference type="SAM" id="MobiDB-lite"/>
    </source>
</evidence>
<proteinExistence type="evidence at transcript level"/>
<protein>
    <submittedName>
        <fullName evidence="2">Uncharacterized protein</fullName>
    </submittedName>
</protein>
<sequence length="308" mass="34312">MMDSELGSSGLFSWAIEHKEDELSCASPPLWRPGSSSYPGSTHTTYAYPYPMSARAEEIARGRQELMKMVEGMPESAYELSLSDLVEQKAAMQKRSNEEVDTETQKAEERSSGKQDKRKTSGSYINGSSKSKGEITKPFLLNIFIPRSLTHRSHFTSRPMPTNCSQVKSHDSEKGSGNTYPVANLYKIKASYSPTGSSIGFSKVSPKPFSAQDGQTYQALTASAIHTRYNFGLWKLSMSRCSLCCGYIFFSKTICQACGKAYCKNCTKVHIEDTAEGQKCYNNCSSQSHVDRCYRRQPKRCLPFLASN</sequence>
<dbReference type="PANTHER" id="PTHR34193:SF1">
    <property type="entry name" value="EXPRESSED PROTEIN"/>
    <property type="match status" value="1"/>
</dbReference>
<dbReference type="OMA" id="MKMVEGM"/>
<evidence type="ECO:0000313" key="2">
    <source>
        <dbReference type="EMBL" id="ABK24195.1"/>
    </source>
</evidence>
<dbReference type="EMBL" id="EF084886">
    <property type="protein sequence ID" value="ABK24195.1"/>
    <property type="molecule type" value="mRNA"/>
</dbReference>
<organism evidence="2">
    <name type="scientific">Picea sitchensis</name>
    <name type="common">Sitka spruce</name>
    <name type="synonym">Pinus sitchensis</name>
    <dbReference type="NCBI Taxonomy" id="3332"/>
    <lineage>
        <taxon>Eukaryota</taxon>
        <taxon>Viridiplantae</taxon>
        <taxon>Streptophyta</taxon>
        <taxon>Embryophyta</taxon>
        <taxon>Tracheophyta</taxon>
        <taxon>Spermatophyta</taxon>
        <taxon>Pinopsida</taxon>
        <taxon>Pinidae</taxon>
        <taxon>Conifers I</taxon>
        <taxon>Pinales</taxon>
        <taxon>Pinaceae</taxon>
        <taxon>Picea</taxon>
    </lineage>
</organism>
<feature type="region of interest" description="Disordered" evidence="1">
    <location>
        <begin position="89"/>
        <end position="130"/>
    </location>
</feature>
<dbReference type="AlphaFoldDB" id="A9NU84"/>